<dbReference type="InterPro" id="IPR044843">
    <property type="entry name" value="Trans_IPPS_bact-type"/>
</dbReference>
<reference evidence="2" key="1">
    <citation type="submission" date="2023-03" db="EMBL/GenBank/DDBJ databases">
        <title>Andean soil-derived lignocellulolytic bacterial consortium as a source of novel taxa and putative plastic-active enzymes.</title>
        <authorList>
            <person name="Diaz-Garcia L."/>
            <person name="Chuvochina M."/>
            <person name="Feuerriegel G."/>
            <person name="Bunk B."/>
            <person name="Sproer C."/>
            <person name="Streit W.R."/>
            <person name="Rodriguez L.M."/>
            <person name="Overmann J."/>
            <person name="Jimenez D.J."/>
        </authorList>
    </citation>
    <scope>NUCLEOTIDE SEQUENCE</scope>
    <source>
        <strain evidence="2">MAG 26</strain>
    </source>
</reference>
<dbReference type="CDD" id="cd00683">
    <property type="entry name" value="Trans_IPPS_HH"/>
    <property type="match status" value="1"/>
</dbReference>
<dbReference type="GO" id="GO:0016117">
    <property type="term" value="P:carotenoid biosynthetic process"/>
    <property type="evidence" value="ECO:0007669"/>
    <property type="project" value="UniProtKB-ARBA"/>
</dbReference>
<organism evidence="2 3">
    <name type="scientific">Candidatus Andeanibacterium colombiense</name>
    <dbReference type="NCBI Taxonomy" id="3121345"/>
    <lineage>
        <taxon>Bacteria</taxon>
        <taxon>Pseudomonadati</taxon>
        <taxon>Pseudomonadota</taxon>
        <taxon>Alphaproteobacteria</taxon>
        <taxon>Sphingomonadales</taxon>
        <taxon>Sphingomonadaceae</taxon>
        <taxon>Candidatus Andeanibacterium</taxon>
    </lineage>
</organism>
<dbReference type="AlphaFoldDB" id="A0AAJ6BR58"/>
<protein>
    <submittedName>
        <fullName evidence="2">Phytoene/squalene synthase family protein</fullName>
    </submittedName>
</protein>
<dbReference type="InterPro" id="IPR008949">
    <property type="entry name" value="Isoprenoid_synthase_dom_sf"/>
</dbReference>
<name>A0AAJ6BR58_9SPHN</name>
<evidence type="ECO:0000313" key="3">
    <source>
        <dbReference type="Proteomes" id="UP001218362"/>
    </source>
</evidence>
<dbReference type="EMBL" id="CP119316">
    <property type="protein sequence ID" value="WEK48413.1"/>
    <property type="molecule type" value="Genomic_DNA"/>
</dbReference>
<proteinExistence type="predicted"/>
<dbReference type="KEGG" id="acob:P0Y56_06715"/>
<dbReference type="SUPFAM" id="SSF48576">
    <property type="entry name" value="Terpenoid synthases"/>
    <property type="match status" value="1"/>
</dbReference>
<dbReference type="InterPro" id="IPR002060">
    <property type="entry name" value="Squ/phyt_synthse"/>
</dbReference>
<dbReference type="PANTHER" id="PTHR31480">
    <property type="entry name" value="BIFUNCTIONAL LYCOPENE CYCLASE/PHYTOENE SYNTHASE"/>
    <property type="match status" value="1"/>
</dbReference>
<keyword evidence="1" id="KW-0808">Transferase</keyword>
<dbReference type="Pfam" id="PF00494">
    <property type="entry name" value="SQS_PSY"/>
    <property type="match status" value="1"/>
</dbReference>
<accession>A0AAJ6BR58</accession>
<dbReference type="InterPro" id="IPR033904">
    <property type="entry name" value="Trans_IPPS_HH"/>
</dbReference>
<dbReference type="PROSITE" id="PS01044">
    <property type="entry name" value="SQUALEN_PHYTOEN_SYN_1"/>
    <property type="match status" value="1"/>
</dbReference>
<dbReference type="Gene3D" id="1.10.600.10">
    <property type="entry name" value="Farnesyl Diphosphate Synthase"/>
    <property type="match status" value="1"/>
</dbReference>
<dbReference type="Proteomes" id="UP001218362">
    <property type="component" value="Chromosome"/>
</dbReference>
<dbReference type="SFLD" id="SFLDS00005">
    <property type="entry name" value="Isoprenoid_Synthase_Type_I"/>
    <property type="match status" value="1"/>
</dbReference>
<evidence type="ECO:0000256" key="1">
    <source>
        <dbReference type="ARBA" id="ARBA00022679"/>
    </source>
</evidence>
<gene>
    <name evidence="2" type="ORF">P0Y56_06715</name>
</gene>
<dbReference type="PROSITE" id="PS01045">
    <property type="entry name" value="SQUALEN_PHYTOEN_SYN_2"/>
    <property type="match status" value="1"/>
</dbReference>
<dbReference type="InterPro" id="IPR019845">
    <property type="entry name" value="Squalene/phytoene_synthase_CS"/>
</dbReference>
<dbReference type="GO" id="GO:0004311">
    <property type="term" value="F:geranylgeranyl diphosphate synthase activity"/>
    <property type="evidence" value="ECO:0007669"/>
    <property type="project" value="InterPro"/>
</dbReference>
<dbReference type="SFLD" id="SFLDG01018">
    <property type="entry name" value="Squalene/Phytoene_Synthase_Lik"/>
    <property type="match status" value="1"/>
</dbReference>
<dbReference type="GO" id="GO:0051996">
    <property type="term" value="F:squalene synthase [NAD(P)H] activity"/>
    <property type="evidence" value="ECO:0007669"/>
    <property type="project" value="InterPro"/>
</dbReference>
<dbReference type="SFLD" id="SFLDG01212">
    <property type="entry name" value="Phytoene_synthase_like"/>
    <property type="match status" value="1"/>
</dbReference>
<sequence>MQARETIRAGSKSFAAASRLFDRTTRERVWLLYAWCRRCDDLTDGQQGGGALGDQSRVKKRVKAIRALTERALSGQAPGDPAFDSFGIVARETGITPKMASDVIRGFELDAEGWKPQTEADLMRYCFHVAGAVGVMMAVVMGVSPRDEETLDRACDLGIAFQLANIARDVLEDDAAGRCYLPAEWLAELRIPPDKLRHKRYRKKLATLAERLAVLAKQHKRAALAGTKTLAFRKRWAIRSAAGIYGAIAVEVAKRGETAWDARVSTTKLAKARFVAGAFFRSLLPAPKLKQVPAWSRSAMGEA</sequence>
<evidence type="ECO:0000313" key="2">
    <source>
        <dbReference type="EMBL" id="WEK48413.1"/>
    </source>
</evidence>